<evidence type="ECO:0000313" key="2">
    <source>
        <dbReference type="WBParaSite" id="MhA1_Contig783.frz3.gene1"/>
    </source>
</evidence>
<organism evidence="1 2">
    <name type="scientific">Meloidogyne hapla</name>
    <name type="common">Root-knot nematode worm</name>
    <dbReference type="NCBI Taxonomy" id="6305"/>
    <lineage>
        <taxon>Eukaryota</taxon>
        <taxon>Metazoa</taxon>
        <taxon>Ecdysozoa</taxon>
        <taxon>Nematoda</taxon>
        <taxon>Chromadorea</taxon>
        <taxon>Rhabditida</taxon>
        <taxon>Tylenchina</taxon>
        <taxon>Tylenchomorpha</taxon>
        <taxon>Tylenchoidea</taxon>
        <taxon>Meloidogynidae</taxon>
        <taxon>Meloidogyninae</taxon>
        <taxon>Meloidogyne</taxon>
    </lineage>
</organism>
<reference evidence="2" key="1">
    <citation type="submission" date="2016-11" db="UniProtKB">
        <authorList>
            <consortium name="WormBaseParasite"/>
        </authorList>
    </citation>
    <scope>IDENTIFICATION</scope>
</reference>
<proteinExistence type="predicted"/>
<sequence length="124" mass="13872">MNILIKYLFLINSFILFYVETSKILIFSPTISRSHIISNARVADTLASDGHNVTLLEVEFIVPVGELNASKIANKILVSGQFMDLKEVNPSMVAKMAFKNVDLIKQFIFGSILQTNFNKACESE</sequence>
<name>A0A1I8BZS0_MELHA</name>
<dbReference type="AlphaFoldDB" id="A0A1I8BZS0"/>
<dbReference type="Proteomes" id="UP000095281">
    <property type="component" value="Unplaced"/>
</dbReference>
<accession>A0A1I8BZS0</accession>
<protein>
    <submittedName>
        <fullName evidence="2">Glucuronosyltransferase</fullName>
    </submittedName>
</protein>
<dbReference type="SUPFAM" id="SSF53756">
    <property type="entry name" value="UDP-Glycosyltransferase/glycogen phosphorylase"/>
    <property type="match status" value="1"/>
</dbReference>
<dbReference type="WBParaSite" id="MhA1_Contig783.frz3.gene1">
    <property type="protein sequence ID" value="MhA1_Contig783.frz3.gene1"/>
    <property type="gene ID" value="MhA1_Contig783.frz3.gene1"/>
</dbReference>
<evidence type="ECO:0000313" key="1">
    <source>
        <dbReference type="Proteomes" id="UP000095281"/>
    </source>
</evidence>
<keyword evidence="1" id="KW-1185">Reference proteome</keyword>